<keyword evidence="7" id="KW-0808">Transferase</keyword>
<evidence type="ECO:0000256" key="7">
    <source>
        <dbReference type="ARBA" id="ARBA00022679"/>
    </source>
</evidence>
<dbReference type="Proteomes" id="UP000526501">
    <property type="component" value="Unassembled WGS sequence"/>
</dbReference>
<evidence type="ECO:0000256" key="2">
    <source>
        <dbReference type="ARBA" id="ARBA00006402"/>
    </source>
</evidence>
<comment type="catalytic activity">
    <reaction evidence="1">
        <text>ATP + protein L-histidine = ADP + protein N-phospho-L-histidine.</text>
        <dbReference type="EC" id="2.7.13.3"/>
    </reaction>
</comment>
<dbReference type="InterPro" id="IPR001294">
    <property type="entry name" value="Phytochrome"/>
</dbReference>
<dbReference type="GO" id="GO:0000155">
    <property type="term" value="F:phosphorelay sensor kinase activity"/>
    <property type="evidence" value="ECO:0007669"/>
    <property type="project" value="InterPro"/>
</dbReference>
<feature type="domain" description="Phytochrome chromophore attachment site" evidence="11">
    <location>
        <begin position="141"/>
        <end position="297"/>
    </location>
</feature>
<dbReference type="RefSeq" id="WP_185658885.1">
    <property type="nucleotide sequence ID" value="NZ_CAWPOO010000005.1"/>
</dbReference>
<dbReference type="Pfam" id="PF00360">
    <property type="entry name" value="PHY"/>
    <property type="match status" value="1"/>
</dbReference>
<dbReference type="SUPFAM" id="SSF47384">
    <property type="entry name" value="Homodimeric domain of signal transducing histidine kinase"/>
    <property type="match status" value="1"/>
</dbReference>
<name>A0A7X1E763_9BACT</name>
<dbReference type="SMART" id="SM00388">
    <property type="entry name" value="HisKA"/>
    <property type="match status" value="1"/>
</dbReference>
<dbReference type="PROSITE" id="PS50109">
    <property type="entry name" value="HIS_KIN"/>
    <property type="match status" value="1"/>
</dbReference>
<evidence type="ECO:0000256" key="4">
    <source>
        <dbReference type="ARBA" id="ARBA00022543"/>
    </source>
</evidence>
<protein>
    <recommendedName>
        <fullName evidence="3">histidine kinase</fullName>
        <ecNumber evidence="3">2.7.13.3</ecNumber>
    </recommendedName>
</protein>
<dbReference type="InterPro" id="IPR050351">
    <property type="entry name" value="BphY/WalK/GraS-like"/>
</dbReference>
<dbReference type="InterPro" id="IPR013515">
    <property type="entry name" value="Phytochrome_cen-reg"/>
</dbReference>
<dbReference type="SUPFAM" id="SSF55874">
    <property type="entry name" value="ATPase domain of HSP90 chaperone/DNA topoisomerase II/histidine kinase"/>
    <property type="match status" value="1"/>
</dbReference>
<accession>A0A7X1E763</accession>
<evidence type="ECO:0000256" key="6">
    <source>
        <dbReference type="ARBA" id="ARBA00022606"/>
    </source>
</evidence>
<dbReference type="SMART" id="SM00387">
    <property type="entry name" value="HATPase_c"/>
    <property type="match status" value="1"/>
</dbReference>
<keyword evidence="14" id="KW-1185">Reference proteome</keyword>
<dbReference type="FunFam" id="3.30.565.10:FF:000006">
    <property type="entry name" value="Sensor histidine kinase WalK"/>
    <property type="match status" value="1"/>
</dbReference>
<dbReference type="SMART" id="SM00065">
    <property type="entry name" value="GAF"/>
    <property type="match status" value="1"/>
</dbReference>
<dbReference type="Gene3D" id="3.30.450.40">
    <property type="match status" value="1"/>
</dbReference>
<dbReference type="EC" id="2.7.13.3" evidence="3"/>
<dbReference type="Gene3D" id="1.10.287.130">
    <property type="match status" value="1"/>
</dbReference>
<dbReference type="InterPro" id="IPR016132">
    <property type="entry name" value="Phyto_chromo_attachment"/>
</dbReference>
<reference evidence="13 14" key="1">
    <citation type="submission" date="2020-07" db="EMBL/GenBank/DDBJ databases">
        <authorList>
            <person name="Feng X."/>
        </authorList>
    </citation>
    <scope>NUCLEOTIDE SEQUENCE [LARGE SCALE GENOMIC DNA]</scope>
    <source>
        <strain evidence="13 14">JCM23202</strain>
    </source>
</reference>
<dbReference type="InterPro" id="IPR036097">
    <property type="entry name" value="HisK_dim/P_sf"/>
</dbReference>
<evidence type="ECO:0000256" key="5">
    <source>
        <dbReference type="ARBA" id="ARBA00022553"/>
    </source>
</evidence>
<dbReference type="GO" id="GO:0000156">
    <property type="term" value="F:phosphorelay response regulator activity"/>
    <property type="evidence" value="ECO:0007669"/>
    <property type="project" value="TreeGrafter"/>
</dbReference>
<dbReference type="GO" id="GO:0006355">
    <property type="term" value="P:regulation of DNA-templated transcription"/>
    <property type="evidence" value="ECO:0007669"/>
    <property type="project" value="InterPro"/>
</dbReference>
<evidence type="ECO:0000256" key="1">
    <source>
        <dbReference type="ARBA" id="ARBA00000085"/>
    </source>
</evidence>
<dbReference type="InterPro" id="IPR003018">
    <property type="entry name" value="GAF"/>
</dbReference>
<dbReference type="AlphaFoldDB" id="A0A7X1E763"/>
<evidence type="ECO:0000256" key="10">
    <source>
        <dbReference type="ARBA" id="ARBA00023170"/>
    </source>
</evidence>
<dbReference type="CDD" id="cd00082">
    <property type="entry name" value="HisKA"/>
    <property type="match status" value="1"/>
</dbReference>
<evidence type="ECO:0000256" key="8">
    <source>
        <dbReference type="ARBA" id="ARBA00022777"/>
    </source>
</evidence>
<keyword evidence="6" id="KW-0716">Sensory transduction</keyword>
<dbReference type="Gene3D" id="3.30.450.20">
    <property type="entry name" value="PAS domain"/>
    <property type="match status" value="1"/>
</dbReference>
<dbReference type="Gene3D" id="3.30.565.10">
    <property type="entry name" value="Histidine kinase-like ATPase, C-terminal domain"/>
    <property type="match status" value="1"/>
</dbReference>
<dbReference type="Gene3D" id="3.30.450.270">
    <property type="match status" value="1"/>
</dbReference>
<keyword evidence="9" id="KW-0157">Chromophore</keyword>
<dbReference type="InterPro" id="IPR003594">
    <property type="entry name" value="HATPase_dom"/>
</dbReference>
<sequence length="734" mass="83038">MDSASEIAALENCAREPIRTPGAIQAFGHLLVCDKSLETVLQCSQNISTLFGRSVEDTLNQSVASLVGQELHAQIRDRISSSNKSKAYLRATISEQELCIISHLTDDYGIIEIEPIERDLTLEGFLVDFESIIDCLQPQMGHKELLKSVTRQIKTLSGFDRVMVYKFDEEWNGKVVAEEREADLEPYLGLNYPASDIPPQARALYETQLVRVIVDTLSQNQPLVSSPDCRTKVDLGETTMRAVSPIHIEYLHNMGVRATLTISILLEGRLWGLIACHHRAPKHVDMRGRSACRMLSSILSSKIEAAISHEKTFDRLQLNQRGEKLFENLLESFDVEKSLAGETENLMDFIPCDGAALVRGATCKIMGTTLPELTIRALIDEVPFDSETSLFHTNKLARFLPQDALNEHAIAGVIIAPISHDNEQCMLWFRLEKTQTIEWGGNPQKTIKHTDNGPRLSPRKSFEKWTEIVKDQAEPWTEIEIRGVAKLRSLVVDIFAKRSLELEELNTRLALANEALESFTHTVSHDLRAPLRRIKIYSEMLMEHQDFVSDHPLHRIESSAKQMNGLIVDLLEFSKIGHIAEWRFQSIDMTKLAREVFRDLTETERVHKIDFTCQELPAVWGDRTLLRQLLENLFSNAIKYTSHRSSPAIKISGASKPGYKTFCVEDNGVGFDMAHREKIFDIFQRFQDSDRFPGTGIGLAIARRIAKAHRGSIWAKSKQGEGSEFYFQLPVMAM</sequence>
<evidence type="ECO:0000256" key="3">
    <source>
        <dbReference type="ARBA" id="ARBA00012438"/>
    </source>
</evidence>
<dbReference type="PROSITE" id="PS50046">
    <property type="entry name" value="PHYTOCHROME_2"/>
    <property type="match status" value="1"/>
</dbReference>
<dbReference type="Pfam" id="PF01590">
    <property type="entry name" value="GAF"/>
    <property type="match status" value="1"/>
</dbReference>
<dbReference type="GO" id="GO:0007234">
    <property type="term" value="P:osmosensory signaling via phosphorelay pathway"/>
    <property type="evidence" value="ECO:0007669"/>
    <property type="project" value="TreeGrafter"/>
</dbReference>
<dbReference type="InterPro" id="IPR003661">
    <property type="entry name" value="HisK_dim/P_dom"/>
</dbReference>
<evidence type="ECO:0000259" key="11">
    <source>
        <dbReference type="PROSITE" id="PS50046"/>
    </source>
</evidence>
<dbReference type="SUPFAM" id="SSF55781">
    <property type="entry name" value="GAF domain-like"/>
    <property type="match status" value="2"/>
</dbReference>
<keyword evidence="5" id="KW-0597">Phosphoprotein</keyword>
<dbReference type="InterPro" id="IPR013654">
    <property type="entry name" value="PAS_2"/>
</dbReference>
<dbReference type="GO" id="GO:0030295">
    <property type="term" value="F:protein kinase activator activity"/>
    <property type="evidence" value="ECO:0007669"/>
    <property type="project" value="TreeGrafter"/>
</dbReference>
<dbReference type="PANTHER" id="PTHR42878">
    <property type="entry name" value="TWO-COMPONENT HISTIDINE KINASE"/>
    <property type="match status" value="1"/>
</dbReference>
<dbReference type="Pfam" id="PF08446">
    <property type="entry name" value="PAS_2"/>
    <property type="match status" value="1"/>
</dbReference>
<dbReference type="GO" id="GO:0009881">
    <property type="term" value="F:photoreceptor activity"/>
    <property type="evidence" value="ECO:0007669"/>
    <property type="project" value="UniProtKB-KW"/>
</dbReference>
<comment type="similarity">
    <text evidence="2">In the N-terminal section; belongs to the phytochrome family.</text>
</comment>
<dbReference type="PRINTS" id="PR01033">
    <property type="entry name" value="PHYTOCHROME"/>
</dbReference>
<evidence type="ECO:0000256" key="9">
    <source>
        <dbReference type="ARBA" id="ARBA00022991"/>
    </source>
</evidence>
<keyword evidence="8" id="KW-0418">Kinase</keyword>
<dbReference type="GO" id="GO:0009584">
    <property type="term" value="P:detection of visible light"/>
    <property type="evidence" value="ECO:0007669"/>
    <property type="project" value="InterPro"/>
</dbReference>
<evidence type="ECO:0000313" key="14">
    <source>
        <dbReference type="Proteomes" id="UP000526501"/>
    </source>
</evidence>
<dbReference type="InterPro" id="IPR035965">
    <property type="entry name" value="PAS-like_dom_sf"/>
</dbReference>
<keyword evidence="4" id="KW-0600">Photoreceptor protein</keyword>
<feature type="domain" description="Histidine kinase" evidence="12">
    <location>
        <begin position="522"/>
        <end position="733"/>
    </location>
</feature>
<dbReference type="Pfam" id="PF02518">
    <property type="entry name" value="HATPase_c"/>
    <property type="match status" value="1"/>
</dbReference>
<dbReference type="Pfam" id="PF00512">
    <property type="entry name" value="HisKA"/>
    <property type="match status" value="1"/>
</dbReference>
<dbReference type="SUPFAM" id="SSF55785">
    <property type="entry name" value="PYP-like sensor domain (PAS domain)"/>
    <property type="match status" value="1"/>
</dbReference>
<evidence type="ECO:0000259" key="12">
    <source>
        <dbReference type="PROSITE" id="PS50109"/>
    </source>
</evidence>
<keyword evidence="10" id="KW-0675">Receptor</keyword>
<dbReference type="PANTHER" id="PTHR42878:SF15">
    <property type="entry name" value="BACTERIOPHYTOCHROME"/>
    <property type="match status" value="1"/>
</dbReference>
<proteinExistence type="inferred from homology"/>
<dbReference type="InterPro" id="IPR036890">
    <property type="entry name" value="HATPase_C_sf"/>
</dbReference>
<dbReference type="InterPro" id="IPR029016">
    <property type="entry name" value="GAF-like_dom_sf"/>
</dbReference>
<dbReference type="InterPro" id="IPR043150">
    <property type="entry name" value="Phytochrome_PHY_sf"/>
</dbReference>
<gene>
    <name evidence="13" type="ORF">H5P27_02980</name>
</gene>
<comment type="caution">
    <text evidence="13">The sequence shown here is derived from an EMBL/GenBank/DDBJ whole genome shotgun (WGS) entry which is preliminary data.</text>
</comment>
<evidence type="ECO:0000313" key="13">
    <source>
        <dbReference type="EMBL" id="MBC2604999.1"/>
    </source>
</evidence>
<dbReference type="EMBL" id="JACHVC010000005">
    <property type="protein sequence ID" value="MBC2604999.1"/>
    <property type="molecule type" value="Genomic_DNA"/>
</dbReference>
<organism evidence="13 14">
    <name type="scientific">Pelagicoccus albus</name>
    <dbReference type="NCBI Taxonomy" id="415222"/>
    <lineage>
        <taxon>Bacteria</taxon>
        <taxon>Pseudomonadati</taxon>
        <taxon>Verrucomicrobiota</taxon>
        <taxon>Opitutia</taxon>
        <taxon>Puniceicoccales</taxon>
        <taxon>Pelagicoccaceae</taxon>
        <taxon>Pelagicoccus</taxon>
    </lineage>
</organism>
<dbReference type="InterPro" id="IPR005467">
    <property type="entry name" value="His_kinase_dom"/>
</dbReference>